<name>A0A2X3JDL0_9ENTR</name>
<evidence type="ECO:0000313" key="1">
    <source>
        <dbReference type="EMBL" id="SQC94023.1"/>
    </source>
</evidence>
<keyword evidence="1" id="KW-0456">Lyase</keyword>
<reference evidence="1 2" key="1">
    <citation type="submission" date="2018-06" db="EMBL/GenBank/DDBJ databases">
        <authorList>
            <consortium name="Pathogen Informatics"/>
            <person name="Doyle S."/>
        </authorList>
    </citation>
    <scope>NUCLEOTIDE SEQUENCE [LARGE SCALE GENOMIC DNA]</scope>
    <source>
        <strain evidence="1 2">NCTC12120</strain>
    </source>
</reference>
<proteinExistence type="predicted"/>
<dbReference type="Proteomes" id="UP000251197">
    <property type="component" value="Unassembled WGS sequence"/>
</dbReference>
<sequence length="66" mass="7501">MRQRIIACLNGSPWRLHEVSEGPETLADADEVIVCNALMPVVPVNQAQDWHYTSRELYCFLAPLCE</sequence>
<evidence type="ECO:0000313" key="2">
    <source>
        <dbReference type="Proteomes" id="UP000251197"/>
    </source>
</evidence>
<dbReference type="SUPFAM" id="SSF56752">
    <property type="entry name" value="D-aminoacid aminotransferase-like PLP-dependent enzymes"/>
    <property type="match status" value="1"/>
</dbReference>
<dbReference type="EMBL" id="UAVU01000012">
    <property type="protein sequence ID" value="SQC94023.1"/>
    <property type="molecule type" value="Genomic_DNA"/>
</dbReference>
<dbReference type="GO" id="GO:0008696">
    <property type="term" value="F:4-amino-4-deoxychorismate lyase activity"/>
    <property type="evidence" value="ECO:0007669"/>
    <property type="project" value="UniProtKB-EC"/>
</dbReference>
<dbReference type="Gene3D" id="3.20.10.10">
    <property type="entry name" value="D-amino Acid Aminotransferase, subunit A, domain 2"/>
    <property type="match status" value="1"/>
</dbReference>
<dbReference type="AlphaFoldDB" id="A0A2X3JDL0"/>
<accession>A0A2X3JDL0</accession>
<protein>
    <submittedName>
        <fullName evidence="1">Aminodeoxychorismate lyase</fullName>
        <ecNumber evidence="1">4.1.3.38</ecNumber>
    </submittedName>
</protein>
<dbReference type="InterPro" id="IPR036038">
    <property type="entry name" value="Aminotransferase-like"/>
</dbReference>
<dbReference type="InterPro" id="IPR043132">
    <property type="entry name" value="BCAT-like_C"/>
</dbReference>
<organism evidence="1 2">
    <name type="scientific">Cedecea neteri</name>
    <dbReference type="NCBI Taxonomy" id="158822"/>
    <lineage>
        <taxon>Bacteria</taxon>
        <taxon>Pseudomonadati</taxon>
        <taxon>Pseudomonadota</taxon>
        <taxon>Gammaproteobacteria</taxon>
        <taxon>Enterobacterales</taxon>
        <taxon>Enterobacteriaceae</taxon>
        <taxon>Cedecea</taxon>
    </lineage>
</organism>
<dbReference type="EC" id="4.1.3.38" evidence="1"/>
<gene>
    <name evidence="1" type="primary">pabC_2</name>
    <name evidence="1" type="ORF">NCTC12120_07141</name>
</gene>